<dbReference type="GO" id="GO:0000156">
    <property type="term" value="F:phosphorelay response regulator activity"/>
    <property type="evidence" value="ECO:0007669"/>
    <property type="project" value="InterPro"/>
</dbReference>
<dbReference type="SMART" id="SM00448">
    <property type="entry name" value="REC"/>
    <property type="match status" value="1"/>
</dbReference>
<sequence length="258" mass="29747">MRIYRMKIVIIDDDDFDVALTEKCIHSFFASNAQRTQSDWNSQATLHVQHYTLTRFTNGDDFLEHYDGTVDLIFLDIELPGTQGVDVARHIRLYDSNVTIVFTTKMAQYAAEGYDVDAIGYLIKPFSEDAFRVKMVKAFTLYENKATHSIPIRTDNGIRLLHTNDIEYIDVQRHEVTYHTTNEDITVWSSLKAVLQLLAVHEKEFIQVNRYTLVNLGYVRGIEADTILLPQARIPTSRGRRKAFMEALTRYTSRNSGL</sequence>
<dbReference type="Proteomes" id="UP000243540">
    <property type="component" value="Unassembled WGS sequence"/>
</dbReference>
<dbReference type="STRING" id="1160091.B9T39_07625"/>
<dbReference type="OrthoDB" id="236568at2"/>
<evidence type="ECO:0000256" key="1">
    <source>
        <dbReference type="PROSITE-ProRule" id="PRU00169"/>
    </source>
</evidence>
<evidence type="ECO:0000313" key="5">
    <source>
        <dbReference type="Proteomes" id="UP000243540"/>
    </source>
</evidence>
<protein>
    <recommendedName>
        <fullName evidence="6">DNA-binding response regulator</fullName>
    </recommendedName>
</protein>
<dbReference type="GO" id="GO:0003677">
    <property type="term" value="F:DNA binding"/>
    <property type="evidence" value="ECO:0007669"/>
    <property type="project" value="InterPro"/>
</dbReference>
<comment type="caution">
    <text evidence="4">The sequence shown here is derived from an EMBL/GenBank/DDBJ whole genome shotgun (WGS) entry which is preliminary data.</text>
</comment>
<gene>
    <name evidence="4" type="ORF">B9T39_07625</name>
</gene>
<dbReference type="SMART" id="SM00850">
    <property type="entry name" value="LytTR"/>
    <property type="match status" value="1"/>
</dbReference>
<evidence type="ECO:0000259" key="3">
    <source>
        <dbReference type="PROSITE" id="PS50930"/>
    </source>
</evidence>
<dbReference type="SUPFAM" id="SSF52172">
    <property type="entry name" value="CheY-like"/>
    <property type="match status" value="1"/>
</dbReference>
<dbReference type="Pfam" id="PF04397">
    <property type="entry name" value="LytTR"/>
    <property type="match status" value="1"/>
</dbReference>
<evidence type="ECO:0008006" key="6">
    <source>
        <dbReference type="Google" id="ProtNLM"/>
    </source>
</evidence>
<dbReference type="PANTHER" id="PTHR37299:SF1">
    <property type="entry name" value="STAGE 0 SPORULATION PROTEIN A HOMOLOG"/>
    <property type="match status" value="1"/>
</dbReference>
<dbReference type="InterPro" id="IPR046947">
    <property type="entry name" value="LytR-like"/>
</dbReference>
<dbReference type="InterPro" id="IPR011006">
    <property type="entry name" value="CheY-like_superfamily"/>
</dbReference>
<dbReference type="AlphaFoldDB" id="A0A1Y2SVT9"/>
<dbReference type="PANTHER" id="PTHR37299">
    <property type="entry name" value="TRANSCRIPTIONAL REGULATOR-RELATED"/>
    <property type="match status" value="1"/>
</dbReference>
<dbReference type="Gene3D" id="3.40.50.2300">
    <property type="match status" value="1"/>
</dbReference>
<dbReference type="InterPro" id="IPR001789">
    <property type="entry name" value="Sig_transdc_resp-reg_receiver"/>
</dbReference>
<name>A0A1Y2SVT9_9BIFI</name>
<dbReference type="Pfam" id="PF00072">
    <property type="entry name" value="Response_reg"/>
    <property type="match status" value="1"/>
</dbReference>
<evidence type="ECO:0000259" key="2">
    <source>
        <dbReference type="PROSITE" id="PS50110"/>
    </source>
</evidence>
<feature type="modified residue" description="4-aspartylphosphate" evidence="1">
    <location>
        <position position="76"/>
    </location>
</feature>
<dbReference type="InterPro" id="IPR007492">
    <property type="entry name" value="LytTR_DNA-bd_dom"/>
</dbReference>
<dbReference type="PROSITE" id="PS50930">
    <property type="entry name" value="HTH_LYTTR"/>
    <property type="match status" value="1"/>
</dbReference>
<feature type="domain" description="HTH LytTR-type" evidence="3">
    <location>
        <begin position="150"/>
        <end position="250"/>
    </location>
</feature>
<evidence type="ECO:0000313" key="4">
    <source>
        <dbReference type="EMBL" id="OTA27991.1"/>
    </source>
</evidence>
<dbReference type="EMBL" id="NEKC01000025">
    <property type="protein sequence ID" value="OTA27991.1"/>
    <property type="molecule type" value="Genomic_DNA"/>
</dbReference>
<dbReference type="PROSITE" id="PS50110">
    <property type="entry name" value="RESPONSE_REGULATORY"/>
    <property type="match status" value="1"/>
</dbReference>
<reference evidence="4 5" key="1">
    <citation type="submission" date="2017-04" db="EMBL/GenBank/DDBJ databases">
        <title>Draft genome sequences of Alloscardovia macacae UMA81211 and UMA81212 isolated from the feces of a rhesus macaque (Macaca mulatta).</title>
        <authorList>
            <person name="Albert K."/>
            <person name="Sela D.A."/>
        </authorList>
    </citation>
    <scope>NUCLEOTIDE SEQUENCE [LARGE SCALE GENOMIC DNA]</scope>
    <source>
        <strain evidence="4 5">UMA81212</strain>
    </source>
</reference>
<dbReference type="Gene3D" id="2.40.50.1020">
    <property type="entry name" value="LytTr DNA-binding domain"/>
    <property type="match status" value="1"/>
</dbReference>
<feature type="domain" description="Response regulatory" evidence="2">
    <location>
        <begin position="7"/>
        <end position="139"/>
    </location>
</feature>
<proteinExistence type="predicted"/>
<keyword evidence="1" id="KW-0597">Phosphoprotein</keyword>
<accession>A0A1Y2SVT9</accession>
<organism evidence="4 5">
    <name type="scientific">Alloscardovia macacae</name>
    <dbReference type="NCBI Taxonomy" id="1160091"/>
    <lineage>
        <taxon>Bacteria</taxon>
        <taxon>Bacillati</taxon>
        <taxon>Actinomycetota</taxon>
        <taxon>Actinomycetes</taxon>
        <taxon>Bifidobacteriales</taxon>
        <taxon>Bifidobacteriaceae</taxon>
        <taxon>Alloscardovia</taxon>
    </lineage>
</organism>